<feature type="binding site" evidence="6">
    <location>
        <position position="6"/>
    </location>
    <ligand>
        <name>Mg(2+)</name>
        <dbReference type="ChEBI" id="CHEBI:18420"/>
    </ligand>
</feature>
<keyword evidence="1 6" id="KW-1277">Toxin-antitoxin system</keyword>
<name>A0ABT9DSZ9_9PROT</name>
<dbReference type="EC" id="3.1.-.-" evidence="6"/>
<evidence type="ECO:0000256" key="5">
    <source>
        <dbReference type="ARBA" id="ARBA00022842"/>
    </source>
</evidence>
<keyword evidence="4 6" id="KW-0378">Hydrolase</keyword>
<accession>A0ABT9DSZ9</accession>
<dbReference type="InterPro" id="IPR022907">
    <property type="entry name" value="VapC_family"/>
</dbReference>
<sequence length="138" mass="14635">MTLVVDASIVLKLYLDEAGSAEAEALLSRPLLFAAPELLLAEVGNAAWKAVRRGGMTRDQARDALRELSNGPIVLTPLAELAAAATDLALRRDHPVYDCFYVALAQREGAPLVTADARLASAFGSDAEIRLLYPSASA</sequence>
<dbReference type="CDD" id="cd09873">
    <property type="entry name" value="PIN_Pae0151-like"/>
    <property type="match status" value="1"/>
</dbReference>
<dbReference type="PANTHER" id="PTHR35901">
    <property type="entry name" value="RIBONUCLEASE VAPC3"/>
    <property type="match status" value="1"/>
</dbReference>
<dbReference type="HAMAP" id="MF_00265">
    <property type="entry name" value="VapC_Nob1"/>
    <property type="match status" value="1"/>
</dbReference>
<comment type="function">
    <text evidence="6">Toxic component of a toxin-antitoxin (TA) system. An RNase.</text>
</comment>
<comment type="cofactor">
    <cofactor evidence="6">
        <name>Mg(2+)</name>
        <dbReference type="ChEBI" id="CHEBI:18420"/>
    </cofactor>
</comment>
<feature type="domain" description="PIN" evidence="7">
    <location>
        <begin position="4"/>
        <end position="120"/>
    </location>
</feature>
<evidence type="ECO:0000256" key="3">
    <source>
        <dbReference type="ARBA" id="ARBA00022723"/>
    </source>
</evidence>
<comment type="caution">
    <text evidence="8">The sequence shown here is derived from an EMBL/GenBank/DDBJ whole genome shotgun (WGS) entry which is preliminary data.</text>
</comment>
<dbReference type="EMBL" id="JAUTWS010000001">
    <property type="protein sequence ID" value="MDO9707008.1"/>
    <property type="molecule type" value="Genomic_DNA"/>
</dbReference>
<dbReference type="Pfam" id="PF01850">
    <property type="entry name" value="PIN"/>
    <property type="match status" value="1"/>
</dbReference>
<evidence type="ECO:0000256" key="6">
    <source>
        <dbReference type="HAMAP-Rule" id="MF_00265"/>
    </source>
</evidence>
<dbReference type="PANTHER" id="PTHR35901:SF1">
    <property type="entry name" value="EXONUCLEASE VAPC9"/>
    <property type="match status" value="1"/>
</dbReference>
<proteinExistence type="inferred from homology"/>
<evidence type="ECO:0000256" key="2">
    <source>
        <dbReference type="ARBA" id="ARBA00022722"/>
    </source>
</evidence>
<feature type="binding site" evidence="6">
    <location>
        <position position="98"/>
    </location>
    <ligand>
        <name>Mg(2+)</name>
        <dbReference type="ChEBI" id="CHEBI:18420"/>
    </ligand>
</feature>
<dbReference type="Proteomes" id="UP001243009">
    <property type="component" value="Unassembled WGS sequence"/>
</dbReference>
<dbReference type="InterPro" id="IPR051619">
    <property type="entry name" value="TypeII_TA_RNase_PINc/VapC"/>
</dbReference>
<keyword evidence="5 6" id="KW-0460">Magnesium</keyword>
<keyword evidence="2 6" id="KW-0540">Nuclease</keyword>
<dbReference type="SUPFAM" id="SSF88723">
    <property type="entry name" value="PIN domain-like"/>
    <property type="match status" value="1"/>
</dbReference>
<keyword evidence="9" id="KW-1185">Reference proteome</keyword>
<protein>
    <recommendedName>
        <fullName evidence="6">Ribonuclease VapC</fullName>
        <shortName evidence="6">RNase VapC</shortName>
        <ecNumber evidence="6">3.1.-.-</ecNumber>
    </recommendedName>
    <alternativeName>
        <fullName evidence="6">Toxin VapC</fullName>
    </alternativeName>
</protein>
<dbReference type="Gene3D" id="3.40.50.1010">
    <property type="entry name" value="5'-nuclease"/>
    <property type="match status" value="1"/>
</dbReference>
<evidence type="ECO:0000256" key="4">
    <source>
        <dbReference type="ARBA" id="ARBA00022801"/>
    </source>
</evidence>
<dbReference type="InterPro" id="IPR044153">
    <property type="entry name" value="PIN_Pae0151-like"/>
</dbReference>
<keyword evidence="6" id="KW-0800">Toxin</keyword>
<evidence type="ECO:0000313" key="8">
    <source>
        <dbReference type="EMBL" id="MDO9707008.1"/>
    </source>
</evidence>
<dbReference type="RefSeq" id="WP_305101874.1">
    <property type="nucleotide sequence ID" value="NZ_JAUTWS010000001.1"/>
</dbReference>
<evidence type="ECO:0000313" key="9">
    <source>
        <dbReference type="Proteomes" id="UP001243009"/>
    </source>
</evidence>
<comment type="similarity">
    <text evidence="6">Belongs to the PINc/VapC protein family.</text>
</comment>
<evidence type="ECO:0000259" key="7">
    <source>
        <dbReference type="Pfam" id="PF01850"/>
    </source>
</evidence>
<evidence type="ECO:0000256" key="1">
    <source>
        <dbReference type="ARBA" id="ARBA00022649"/>
    </source>
</evidence>
<gene>
    <name evidence="6" type="primary">vapC</name>
    <name evidence="8" type="ORF">Q7A36_01550</name>
</gene>
<organism evidence="8 9">
    <name type="scientific">Paracraurococcus lichenis</name>
    <dbReference type="NCBI Taxonomy" id="3064888"/>
    <lineage>
        <taxon>Bacteria</taxon>
        <taxon>Pseudomonadati</taxon>
        <taxon>Pseudomonadota</taxon>
        <taxon>Alphaproteobacteria</taxon>
        <taxon>Acetobacterales</taxon>
        <taxon>Roseomonadaceae</taxon>
        <taxon>Paracraurococcus</taxon>
    </lineage>
</organism>
<dbReference type="InterPro" id="IPR029060">
    <property type="entry name" value="PIN-like_dom_sf"/>
</dbReference>
<dbReference type="InterPro" id="IPR002716">
    <property type="entry name" value="PIN_dom"/>
</dbReference>
<reference evidence="8 9" key="1">
    <citation type="submission" date="2023-08" db="EMBL/GenBank/DDBJ databases">
        <title>The draft genome sequence of Paracraurococcus sp. LOR1-02.</title>
        <authorList>
            <person name="Kingkaew E."/>
            <person name="Tanasupawat S."/>
        </authorList>
    </citation>
    <scope>NUCLEOTIDE SEQUENCE [LARGE SCALE GENOMIC DNA]</scope>
    <source>
        <strain evidence="8 9">LOR1-02</strain>
    </source>
</reference>
<keyword evidence="3 6" id="KW-0479">Metal-binding</keyword>